<protein>
    <submittedName>
        <fullName evidence="1">PglZ domain-containing protein</fullName>
    </submittedName>
</protein>
<feature type="non-terminal residue" evidence="1">
    <location>
        <position position="1"/>
    </location>
</feature>
<organism evidence="1 2">
    <name type="scientific">Candidatus Desulfatibia profunda</name>
    <dbReference type="NCBI Taxonomy" id="2841695"/>
    <lineage>
        <taxon>Bacteria</taxon>
        <taxon>Pseudomonadati</taxon>
        <taxon>Thermodesulfobacteriota</taxon>
        <taxon>Desulfobacteria</taxon>
        <taxon>Desulfobacterales</taxon>
        <taxon>Desulfobacterales incertae sedis</taxon>
        <taxon>Candidatus Desulfatibia</taxon>
    </lineage>
</organism>
<evidence type="ECO:0000313" key="2">
    <source>
        <dbReference type="Proteomes" id="UP000603434"/>
    </source>
</evidence>
<name>A0A8J6NWQ5_9BACT</name>
<comment type="caution">
    <text evidence="1">The sequence shown here is derived from an EMBL/GenBank/DDBJ whole genome shotgun (WGS) entry which is preliminary data.</text>
</comment>
<evidence type="ECO:0000313" key="1">
    <source>
        <dbReference type="EMBL" id="MBC8362884.1"/>
    </source>
</evidence>
<dbReference type="Proteomes" id="UP000603434">
    <property type="component" value="Unassembled WGS sequence"/>
</dbReference>
<reference evidence="1 2" key="1">
    <citation type="submission" date="2020-08" db="EMBL/GenBank/DDBJ databases">
        <title>Bridging the membrane lipid divide: bacteria of the FCB group superphylum have the potential to synthesize archaeal ether lipids.</title>
        <authorList>
            <person name="Villanueva L."/>
            <person name="Von Meijenfeldt F.A.B."/>
            <person name="Westbye A.B."/>
            <person name="Yadav S."/>
            <person name="Hopmans E.C."/>
            <person name="Dutilh B.E."/>
            <person name="Sinninghe Damste J.S."/>
        </authorList>
    </citation>
    <scope>NUCLEOTIDE SEQUENCE [LARGE SCALE GENOMIC DNA]</scope>
    <source>
        <strain evidence="1">NIOZ-UU30</strain>
    </source>
</reference>
<dbReference type="EMBL" id="JACNJH010000230">
    <property type="protein sequence ID" value="MBC8362884.1"/>
    <property type="molecule type" value="Genomic_DNA"/>
</dbReference>
<dbReference type="Pfam" id="PF08665">
    <property type="entry name" value="PglZ"/>
    <property type="match status" value="1"/>
</dbReference>
<accession>A0A8J6NWQ5</accession>
<gene>
    <name evidence="1" type="ORF">H8E23_15975</name>
</gene>
<proteinExistence type="predicted"/>
<dbReference type="AlphaFoldDB" id="A0A8J6NWQ5"/>
<sequence length="462" mass="51337">IGRFREVDRLQREFEQSIADLIDADTIMDSVVEKARENYRRVAAKVHDLFIRHLETNGWPPLGRLANADVFDTWIAPKLQESGRKVAYLLIDALRYELGVALEKQLSEDDSVELSPAFAQLPTITTVGMASLLPEAGKTLTLAKDENKILPMLGTSKLAGVNQRMDVLRNKYGQRFTEMTLANFIRSKKKLPETVELLVLRSAEIDSQLETAPEAALRLIHDTLKRIRVAIYKLKGMGFQDVVIATDHGFFLNTHVEAGDVCAKPAGNWMIVHDRFALGDGTADAANFVLSAEHLGIRGDFGQASGPRGLVPYRAGELYFHGGASLQECVVPVISIKLGEMQLEPQKPKFNLSYKNEAKRITTRLPVIDVELVIKQIELFPQQVDFELLLEAHDKKGNVVGEAKAGGPVNPATGTISMKPGERIQVTLKMLLEFEGKFTVKAMNPNNFAIFCKLDLETDYVV</sequence>